<keyword evidence="7" id="KW-1185">Reference proteome</keyword>
<sequence length="298" mass="33935">MQDYKLFMALDAVLKEQSFDKAAKRLHITQSAVSQRIKQLETEYGQPLLIRSQPIKATPLGQKLLGHYQRVQQLESELEIQLVTHKQLQRLPLSVNADSLATWFVDALTPLLQQQQIELNLYVEDESRTWERLSSGEVLGCITSKEKVMTGGESHFLGYMEYLCVATPDFITRYFATGINETSLQSAPAITFDQHDDMHIQFLAQHYSLQQGQYPCHTIRSSQGFVDLTLANGAYSFNSRLHIEAYLKTGQLINILPDKVVYIPLYWHCWQLSGNLIAQVTQAMIEHCQTVLAQTTKA</sequence>
<dbReference type="RefSeq" id="WP_284202919.1">
    <property type="nucleotide sequence ID" value="NZ_BSPQ01000002.1"/>
</dbReference>
<dbReference type="Pfam" id="PF03466">
    <property type="entry name" value="LysR_substrate"/>
    <property type="match status" value="1"/>
</dbReference>
<dbReference type="Proteomes" id="UP001157353">
    <property type="component" value="Unassembled WGS sequence"/>
</dbReference>
<keyword evidence="2" id="KW-0805">Transcription regulation</keyword>
<dbReference type="Gene3D" id="3.40.190.290">
    <property type="match status" value="1"/>
</dbReference>
<reference evidence="7" key="1">
    <citation type="journal article" date="2019" name="Int. J. Syst. Evol. Microbiol.">
        <title>The Global Catalogue of Microorganisms (GCM) 10K type strain sequencing project: providing services to taxonomists for standard genome sequencing and annotation.</title>
        <authorList>
            <consortium name="The Broad Institute Genomics Platform"/>
            <consortium name="The Broad Institute Genome Sequencing Center for Infectious Disease"/>
            <person name="Wu L."/>
            <person name="Ma J."/>
        </authorList>
    </citation>
    <scope>NUCLEOTIDE SEQUENCE [LARGE SCALE GENOMIC DNA]</scope>
    <source>
        <strain evidence="7">NBRC 103166</strain>
    </source>
</reference>
<name>A0ABQ6DXB9_9GAMM</name>
<feature type="domain" description="HTH lysR-type" evidence="5">
    <location>
        <begin position="1"/>
        <end position="58"/>
    </location>
</feature>
<evidence type="ECO:0000256" key="3">
    <source>
        <dbReference type="ARBA" id="ARBA00023125"/>
    </source>
</evidence>
<evidence type="ECO:0000256" key="4">
    <source>
        <dbReference type="ARBA" id="ARBA00023163"/>
    </source>
</evidence>
<dbReference type="InterPro" id="IPR017685">
    <property type="entry name" value="ArgP"/>
</dbReference>
<evidence type="ECO:0000256" key="1">
    <source>
        <dbReference type="ARBA" id="ARBA00009437"/>
    </source>
</evidence>
<dbReference type="NCBIfam" id="NF009888">
    <property type="entry name" value="PRK13348.1"/>
    <property type="match status" value="1"/>
</dbReference>
<evidence type="ECO:0000256" key="2">
    <source>
        <dbReference type="ARBA" id="ARBA00023015"/>
    </source>
</evidence>
<dbReference type="SUPFAM" id="SSF46785">
    <property type="entry name" value="Winged helix' DNA-binding domain"/>
    <property type="match status" value="1"/>
</dbReference>
<evidence type="ECO:0000313" key="6">
    <source>
        <dbReference type="EMBL" id="GLS89792.1"/>
    </source>
</evidence>
<dbReference type="PRINTS" id="PR00039">
    <property type="entry name" value="HTHLYSR"/>
</dbReference>
<organism evidence="6 7">
    <name type="scientific">Psychromonas marina</name>
    <dbReference type="NCBI Taxonomy" id="88364"/>
    <lineage>
        <taxon>Bacteria</taxon>
        <taxon>Pseudomonadati</taxon>
        <taxon>Pseudomonadota</taxon>
        <taxon>Gammaproteobacteria</taxon>
        <taxon>Alteromonadales</taxon>
        <taxon>Psychromonadaceae</taxon>
        <taxon>Psychromonas</taxon>
    </lineage>
</organism>
<dbReference type="EMBL" id="BSPQ01000002">
    <property type="protein sequence ID" value="GLS89792.1"/>
    <property type="molecule type" value="Genomic_DNA"/>
</dbReference>
<comment type="caution">
    <text evidence="6">The sequence shown here is derived from an EMBL/GenBank/DDBJ whole genome shotgun (WGS) entry which is preliminary data.</text>
</comment>
<keyword evidence="3" id="KW-0238">DNA-binding</keyword>
<accession>A0ABQ6DXB9</accession>
<dbReference type="SUPFAM" id="SSF53850">
    <property type="entry name" value="Periplasmic binding protein-like II"/>
    <property type="match status" value="1"/>
</dbReference>
<dbReference type="PANTHER" id="PTHR30579">
    <property type="entry name" value="TRANSCRIPTIONAL REGULATOR"/>
    <property type="match status" value="1"/>
</dbReference>
<dbReference type="Pfam" id="PF00126">
    <property type="entry name" value="HTH_1"/>
    <property type="match status" value="1"/>
</dbReference>
<dbReference type="InterPro" id="IPR005119">
    <property type="entry name" value="LysR_subst-bd"/>
</dbReference>
<evidence type="ECO:0000259" key="5">
    <source>
        <dbReference type="PROSITE" id="PS50931"/>
    </source>
</evidence>
<dbReference type="InterPro" id="IPR000847">
    <property type="entry name" value="LysR_HTH_N"/>
</dbReference>
<evidence type="ECO:0000313" key="7">
    <source>
        <dbReference type="Proteomes" id="UP001157353"/>
    </source>
</evidence>
<dbReference type="PROSITE" id="PS50931">
    <property type="entry name" value="HTH_LYSR"/>
    <property type="match status" value="1"/>
</dbReference>
<gene>
    <name evidence="6" type="ORF">GCM10007916_08590</name>
</gene>
<dbReference type="PANTHER" id="PTHR30579:SF2">
    <property type="entry name" value="HTH-TYPE TRANSCRIPTIONAL REGULATOR ARGP"/>
    <property type="match status" value="1"/>
</dbReference>
<protein>
    <submittedName>
        <fullName evidence="6">Transcriptional regulator ArgP</fullName>
    </submittedName>
</protein>
<proteinExistence type="inferred from homology"/>
<dbReference type="NCBIfam" id="TIGR03298">
    <property type="entry name" value="argP"/>
    <property type="match status" value="1"/>
</dbReference>
<dbReference type="InterPro" id="IPR036390">
    <property type="entry name" value="WH_DNA-bd_sf"/>
</dbReference>
<dbReference type="Gene3D" id="1.10.10.10">
    <property type="entry name" value="Winged helix-like DNA-binding domain superfamily/Winged helix DNA-binding domain"/>
    <property type="match status" value="1"/>
</dbReference>
<dbReference type="NCBIfam" id="NF002964">
    <property type="entry name" value="PRK03635.1"/>
    <property type="match status" value="1"/>
</dbReference>
<dbReference type="InterPro" id="IPR050176">
    <property type="entry name" value="LTTR"/>
</dbReference>
<dbReference type="InterPro" id="IPR036388">
    <property type="entry name" value="WH-like_DNA-bd_sf"/>
</dbReference>
<comment type="similarity">
    <text evidence="1">Belongs to the LysR transcriptional regulatory family.</text>
</comment>
<keyword evidence="4" id="KW-0804">Transcription</keyword>